<evidence type="ECO:0000313" key="1">
    <source>
        <dbReference type="EMBL" id="CAK0898652.1"/>
    </source>
</evidence>
<feature type="non-terminal residue" evidence="1">
    <location>
        <position position="84"/>
    </location>
</feature>
<reference evidence="1" key="1">
    <citation type="submission" date="2023-10" db="EMBL/GenBank/DDBJ databases">
        <authorList>
            <person name="Chen Y."/>
            <person name="Shah S."/>
            <person name="Dougan E. K."/>
            <person name="Thang M."/>
            <person name="Chan C."/>
        </authorList>
    </citation>
    <scope>NUCLEOTIDE SEQUENCE [LARGE SCALE GENOMIC DNA]</scope>
</reference>
<dbReference type="EMBL" id="CAUYUJ010020498">
    <property type="protein sequence ID" value="CAK0898652.1"/>
    <property type="molecule type" value="Genomic_DNA"/>
</dbReference>
<organism evidence="1 2">
    <name type="scientific">Prorocentrum cordatum</name>
    <dbReference type="NCBI Taxonomy" id="2364126"/>
    <lineage>
        <taxon>Eukaryota</taxon>
        <taxon>Sar</taxon>
        <taxon>Alveolata</taxon>
        <taxon>Dinophyceae</taxon>
        <taxon>Prorocentrales</taxon>
        <taxon>Prorocentraceae</taxon>
        <taxon>Prorocentrum</taxon>
    </lineage>
</organism>
<dbReference type="Proteomes" id="UP001189429">
    <property type="component" value="Unassembled WGS sequence"/>
</dbReference>
<protein>
    <submittedName>
        <fullName evidence="1">Uncharacterized protein</fullName>
    </submittedName>
</protein>
<accession>A0ABN9XHR9</accession>
<name>A0ABN9XHR9_9DINO</name>
<feature type="non-terminal residue" evidence="1">
    <location>
        <position position="1"/>
    </location>
</feature>
<evidence type="ECO:0000313" key="2">
    <source>
        <dbReference type="Proteomes" id="UP001189429"/>
    </source>
</evidence>
<proteinExistence type="predicted"/>
<gene>
    <name evidence="1" type="ORF">PCOR1329_LOCUS76415</name>
</gene>
<sequence length="84" mass="9463">ALSVRGTIALEQPNTSSMYKYPRVADVLAKFNFQMASFRMIAFGATPWKPTLCAMSTHLVDWAQCFEIEAKLKAKEVVAEIKQH</sequence>
<keyword evidence="2" id="KW-1185">Reference proteome</keyword>
<comment type="caution">
    <text evidence="1">The sequence shown here is derived from an EMBL/GenBank/DDBJ whole genome shotgun (WGS) entry which is preliminary data.</text>
</comment>